<comment type="cofactor">
    <cofactor evidence="1">
        <name>heme</name>
        <dbReference type="ChEBI" id="CHEBI:30413"/>
    </cofactor>
</comment>
<evidence type="ECO:0000313" key="10">
    <source>
        <dbReference type="EMBL" id="KAJ8474126.1"/>
    </source>
</evidence>
<accession>A0AAD7XA74</accession>
<dbReference type="PANTHER" id="PTHR24305:SF166">
    <property type="entry name" value="CYTOCHROME P450 12A4, MITOCHONDRIAL-RELATED"/>
    <property type="match status" value="1"/>
</dbReference>
<evidence type="ECO:0000256" key="1">
    <source>
        <dbReference type="ARBA" id="ARBA00001971"/>
    </source>
</evidence>
<dbReference type="Proteomes" id="UP001215151">
    <property type="component" value="Unassembled WGS sequence"/>
</dbReference>
<keyword evidence="5" id="KW-0479">Metal-binding</keyword>
<evidence type="ECO:0000256" key="2">
    <source>
        <dbReference type="ARBA" id="ARBA00005179"/>
    </source>
</evidence>
<dbReference type="InterPro" id="IPR036396">
    <property type="entry name" value="Cyt_P450_sf"/>
</dbReference>
<sequence>MPYVPSISISAEEVQLAMAVSGLLVHEVFRDHTWSSSFSVTIRSLLLLVPPFLGAIAFQTTATALRAWLLCFGTYWGVLLLSLVAYRVSPFHPLACYPGPFLCRLTGFCMALAGRRGRRYLYVQELHERYGDIVRIGPNELSVRDPSFVEPIYGTNGIPRQPTYLGNITKSKEVPTGSAASGTANIEAIAPATLKDYRPLLTVRVRQLLEGIGGQNEEIDISRWVHHFSYDFMTDVAFGGGSELMRQLGVADDAWGTLGHAYREATLMQHVSWLVRCIVQLPSLTTAQRHKLRYLRTIVFERIRRALDSKVLLDEGPGEGQLEPNAQQPAINIPHLSDGTLLAVIAGADTVSSTLTNLLFCLLTHPRVYMRLQEEIDQFYPPGEDPCDRHPPLEMHYLTAVMNETLRLYPPMPSDGRRVVPGNGGGLLIGPRFIPPGTAISLHNYSMQRDPKNFHPCPSSFWPNRWLLASGHLSFEDASVDEYSFVHNQAAFTPFSHGLSNRVGESLAMRELRIALCAILQRYDLRLGERWNPQAYTKACKENHAVVDPPSIPVLVCLRT</sequence>
<dbReference type="GO" id="GO:0005506">
    <property type="term" value="F:iron ion binding"/>
    <property type="evidence" value="ECO:0007669"/>
    <property type="project" value="InterPro"/>
</dbReference>
<dbReference type="PRINTS" id="PR00463">
    <property type="entry name" value="EP450I"/>
</dbReference>
<dbReference type="Gene3D" id="1.10.630.10">
    <property type="entry name" value="Cytochrome P450"/>
    <property type="match status" value="1"/>
</dbReference>
<evidence type="ECO:0000256" key="8">
    <source>
        <dbReference type="ARBA" id="ARBA00023033"/>
    </source>
</evidence>
<keyword evidence="9" id="KW-0472">Membrane</keyword>
<keyword evidence="4" id="KW-0349">Heme</keyword>
<dbReference type="Pfam" id="PF00067">
    <property type="entry name" value="p450"/>
    <property type="match status" value="1"/>
</dbReference>
<dbReference type="GO" id="GO:0016705">
    <property type="term" value="F:oxidoreductase activity, acting on paired donors, with incorporation or reduction of molecular oxygen"/>
    <property type="evidence" value="ECO:0007669"/>
    <property type="project" value="InterPro"/>
</dbReference>
<dbReference type="PRINTS" id="PR00385">
    <property type="entry name" value="P450"/>
</dbReference>
<evidence type="ECO:0000313" key="11">
    <source>
        <dbReference type="Proteomes" id="UP001215151"/>
    </source>
</evidence>
<evidence type="ECO:0000256" key="9">
    <source>
        <dbReference type="SAM" id="Phobius"/>
    </source>
</evidence>
<dbReference type="InterPro" id="IPR001128">
    <property type="entry name" value="Cyt_P450"/>
</dbReference>
<dbReference type="SUPFAM" id="SSF48264">
    <property type="entry name" value="Cytochrome P450"/>
    <property type="match status" value="1"/>
</dbReference>
<protein>
    <recommendedName>
        <fullName evidence="12">Cytochrome P450</fullName>
    </recommendedName>
</protein>
<dbReference type="GO" id="GO:0020037">
    <property type="term" value="F:heme binding"/>
    <property type="evidence" value="ECO:0007669"/>
    <property type="project" value="InterPro"/>
</dbReference>
<dbReference type="InterPro" id="IPR050121">
    <property type="entry name" value="Cytochrome_P450_monoxygenase"/>
</dbReference>
<evidence type="ECO:0008006" key="12">
    <source>
        <dbReference type="Google" id="ProtNLM"/>
    </source>
</evidence>
<dbReference type="AlphaFoldDB" id="A0AAD7XA74"/>
<keyword evidence="8" id="KW-0503">Monooxygenase</keyword>
<feature type="transmembrane region" description="Helical" evidence="9">
    <location>
        <begin position="65"/>
        <end position="86"/>
    </location>
</feature>
<comment type="similarity">
    <text evidence="3">Belongs to the cytochrome P450 family.</text>
</comment>
<keyword evidence="11" id="KW-1185">Reference proteome</keyword>
<dbReference type="InterPro" id="IPR002401">
    <property type="entry name" value="Cyt_P450_E_grp-I"/>
</dbReference>
<keyword evidence="9" id="KW-0812">Transmembrane</keyword>
<feature type="transmembrane region" description="Helical" evidence="9">
    <location>
        <begin position="40"/>
        <end position="58"/>
    </location>
</feature>
<proteinExistence type="inferred from homology"/>
<organism evidence="10 11">
    <name type="scientific">Trametes cubensis</name>
    <dbReference type="NCBI Taxonomy" id="1111947"/>
    <lineage>
        <taxon>Eukaryota</taxon>
        <taxon>Fungi</taxon>
        <taxon>Dikarya</taxon>
        <taxon>Basidiomycota</taxon>
        <taxon>Agaricomycotina</taxon>
        <taxon>Agaricomycetes</taxon>
        <taxon>Polyporales</taxon>
        <taxon>Polyporaceae</taxon>
        <taxon>Trametes</taxon>
    </lineage>
</organism>
<evidence type="ECO:0000256" key="3">
    <source>
        <dbReference type="ARBA" id="ARBA00010617"/>
    </source>
</evidence>
<gene>
    <name evidence="10" type="ORF">ONZ51_g7424</name>
</gene>
<keyword evidence="9" id="KW-1133">Transmembrane helix</keyword>
<evidence type="ECO:0000256" key="5">
    <source>
        <dbReference type="ARBA" id="ARBA00022723"/>
    </source>
</evidence>
<comment type="caution">
    <text evidence="10">The sequence shown here is derived from an EMBL/GenBank/DDBJ whole genome shotgun (WGS) entry which is preliminary data.</text>
</comment>
<dbReference type="PANTHER" id="PTHR24305">
    <property type="entry name" value="CYTOCHROME P450"/>
    <property type="match status" value="1"/>
</dbReference>
<evidence type="ECO:0000256" key="7">
    <source>
        <dbReference type="ARBA" id="ARBA00023004"/>
    </source>
</evidence>
<name>A0AAD7XA74_9APHY</name>
<dbReference type="EMBL" id="JAPEVG010000198">
    <property type="protein sequence ID" value="KAJ8474126.1"/>
    <property type="molecule type" value="Genomic_DNA"/>
</dbReference>
<evidence type="ECO:0000256" key="6">
    <source>
        <dbReference type="ARBA" id="ARBA00023002"/>
    </source>
</evidence>
<comment type="pathway">
    <text evidence="2">Secondary metabolite biosynthesis.</text>
</comment>
<keyword evidence="7" id="KW-0408">Iron</keyword>
<evidence type="ECO:0000256" key="4">
    <source>
        <dbReference type="ARBA" id="ARBA00022617"/>
    </source>
</evidence>
<reference evidence="10" key="1">
    <citation type="submission" date="2022-11" db="EMBL/GenBank/DDBJ databases">
        <title>Genome Sequence of Cubamyces cubensis.</title>
        <authorList>
            <person name="Buettner E."/>
        </authorList>
    </citation>
    <scope>NUCLEOTIDE SEQUENCE</scope>
    <source>
        <strain evidence="10">MPL-01</strain>
    </source>
</reference>
<dbReference type="GO" id="GO:0004497">
    <property type="term" value="F:monooxygenase activity"/>
    <property type="evidence" value="ECO:0007669"/>
    <property type="project" value="UniProtKB-KW"/>
</dbReference>
<keyword evidence="6" id="KW-0560">Oxidoreductase</keyword>